<evidence type="ECO:0000313" key="4">
    <source>
        <dbReference type="EMBL" id="UOD28997.1"/>
    </source>
</evidence>
<comment type="subcellular location">
    <subcellularLocation>
        <location evidence="1">Cell envelope</location>
    </subcellularLocation>
</comment>
<dbReference type="Proteomes" id="UP000831532">
    <property type="component" value="Chromosome"/>
</dbReference>
<dbReference type="RefSeq" id="WP_243490193.1">
    <property type="nucleotide sequence ID" value="NZ_CP063361.1"/>
</dbReference>
<keyword evidence="5" id="KW-1185">Reference proteome</keyword>
<feature type="domain" description="YknX-like C-terminal permuted SH3-like" evidence="3">
    <location>
        <begin position="344"/>
        <end position="401"/>
    </location>
</feature>
<dbReference type="Pfam" id="PF25989">
    <property type="entry name" value="YknX_C"/>
    <property type="match status" value="1"/>
</dbReference>
<evidence type="ECO:0000256" key="1">
    <source>
        <dbReference type="ARBA" id="ARBA00004196"/>
    </source>
</evidence>
<proteinExistence type="predicted"/>
<sequence>MRTRRWLGIGGAAAGVLALLAWALAPRPVAVETARVGVGPLETAIEEDGKTRLRDHYLVSAPLAGLVGRIALREGDPVAAGAVVATLRPAFAPLLDQRARREQGARLGAAQAQVRAATAALERARIALRSARHDAQRSAELAQAGFVAASRLENDQLAALAAQTAFDSASAQRQIALHEVEQARAALDASANPANYNAGKLAVRAPVDGRVLRVVQASEAVVALGTPLLELGDPRRLEVVAELLTADALQSRPGSPVRLDRWGGPALRGRVRLIEPAAFTKISALGVEEQRVRVLIDLLDAPGKADSLGVGYRVNVRIITLSVERVRKVPVSAVFPLPGSTAGAGGAMAVYAVRDGRARLTRVRLGARNDLEAWVRDGLAEGEQVVVYPAAEVRDGARVSVRSTERTL</sequence>
<name>A0ABY4A2L5_9BURK</name>
<dbReference type="Gene3D" id="2.40.50.100">
    <property type="match status" value="1"/>
</dbReference>
<dbReference type="EMBL" id="CP063361">
    <property type="protein sequence ID" value="UOD28997.1"/>
    <property type="molecule type" value="Genomic_DNA"/>
</dbReference>
<dbReference type="Gene3D" id="1.10.287.470">
    <property type="entry name" value="Helix hairpin bin"/>
    <property type="match status" value="1"/>
</dbReference>
<protein>
    <submittedName>
        <fullName evidence="4">HlyD family efflux transporter periplasmic adaptor subunit</fullName>
    </submittedName>
</protein>
<dbReference type="Gene3D" id="2.40.420.20">
    <property type="match status" value="1"/>
</dbReference>
<dbReference type="InterPro" id="IPR058637">
    <property type="entry name" value="YknX-like_C"/>
</dbReference>
<accession>A0ABY4A2L5</accession>
<dbReference type="InterPro" id="IPR050465">
    <property type="entry name" value="UPF0194_transport"/>
</dbReference>
<evidence type="ECO:0000313" key="5">
    <source>
        <dbReference type="Proteomes" id="UP000831532"/>
    </source>
</evidence>
<reference evidence="4 5" key="1">
    <citation type="submission" date="2020-10" db="EMBL/GenBank/DDBJ databases">
        <title>Genome analysis of Massilia species.</title>
        <authorList>
            <person name="Jung D.-H."/>
        </authorList>
    </citation>
    <scope>NUCLEOTIDE SEQUENCE [LARGE SCALE GENOMIC DNA]</scope>
    <source>
        <strain evidence="5">sipir</strain>
    </source>
</reference>
<dbReference type="PANTHER" id="PTHR32347:SF29">
    <property type="entry name" value="UPF0194 MEMBRANE PROTEIN YBHG"/>
    <property type="match status" value="1"/>
</dbReference>
<gene>
    <name evidence="4" type="ORF">INH39_26765</name>
</gene>
<organism evidence="4 5">
    <name type="scientific">Massilia violaceinigra</name>
    <dbReference type="NCBI Taxonomy" id="2045208"/>
    <lineage>
        <taxon>Bacteria</taxon>
        <taxon>Pseudomonadati</taxon>
        <taxon>Pseudomonadota</taxon>
        <taxon>Betaproteobacteria</taxon>
        <taxon>Burkholderiales</taxon>
        <taxon>Oxalobacteraceae</taxon>
        <taxon>Telluria group</taxon>
        <taxon>Massilia</taxon>
    </lineage>
</organism>
<keyword evidence="2" id="KW-0175">Coiled coil</keyword>
<evidence type="ECO:0000259" key="3">
    <source>
        <dbReference type="Pfam" id="PF25989"/>
    </source>
</evidence>
<evidence type="ECO:0000256" key="2">
    <source>
        <dbReference type="ARBA" id="ARBA00023054"/>
    </source>
</evidence>
<dbReference type="PANTHER" id="PTHR32347">
    <property type="entry name" value="EFFLUX SYSTEM COMPONENT YKNX-RELATED"/>
    <property type="match status" value="1"/>
</dbReference>